<feature type="signal peptide" evidence="1">
    <location>
        <begin position="1"/>
        <end position="19"/>
    </location>
</feature>
<dbReference type="Gene3D" id="3.40.30.10">
    <property type="entry name" value="Glutaredoxin"/>
    <property type="match status" value="1"/>
</dbReference>
<comment type="caution">
    <text evidence="2">The sequence shown here is derived from an EMBL/GenBank/DDBJ whole genome shotgun (WGS) entry which is preliminary data.</text>
</comment>
<name>A0A4Q1JLJ4_9BACT</name>
<accession>A0A4Q1JLJ4</accession>
<dbReference type="SUPFAM" id="SSF52833">
    <property type="entry name" value="Thioredoxin-like"/>
    <property type="match status" value="1"/>
</dbReference>
<keyword evidence="1" id="KW-0732">Signal</keyword>
<dbReference type="Proteomes" id="UP000289703">
    <property type="component" value="Unassembled WGS sequence"/>
</dbReference>
<keyword evidence="3" id="KW-1185">Reference proteome</keyword>
<evidence type="ECO:0000313" key="2">
    <source>
        <dbReference type="EMBL" id="RXQ94962.1"/>
    </source>
</evidence>
<feature type="chain" id="PRO_5020691091" description="Thioredoxin" evidence="1">
    <location>
        <begin position="20"/>
        <end position="169"/>
    </location>
</feature>
<dbReference type="InterPro" id="IPR036249">
    <property type="entry name" value="Thioredoxin-like_sf"/>
</dbReference>
<dbReference type="AlphaFoldDB" id="A0A4Q1JLJ4"/>
<evidence type="ECO:0000313" key="3">
    <source>
        <dbReference type="Proteomes" id="UP000289703"/>
    </source>
</evidence>
<evidence type="ECO:0008006" key="4">
    <source>
        <dbReference type="Google" id="ProtNLM"/>
    </source>
</evidence>
<protein>
    <recommendedName>
        <fullName evidence="4">Thioredoxin</fullName>
    </recommendedName>
</protein>
<dbReference type="EMBL" id="SAXA01000006">
    <property type="protein sequence ID" value="RXQ94962.1"/>
    <property type="molecule type" value="Genomic_DNA"/>
</dbReference>
<dbReference type="OrthoDB" id="6398367at2"/>
<organism evidence="2 3">
    <name type="scientific">Ancylomarina salipaludis</name>
    <dbReference type="NCBI Taxonomy" id="2501299"/>
    <lineage>
        <taxon>Bacteria</taxon>
        <taxon>Pseudomonadati</taxon>
        <taxon>Bacteroidota</taxon>
        <taxon>Bacteroidia</taxon>
        <taxon>Marinilabiliales</taxon>
        <taxon>Marinifilaceae</taxon>
        <taxon>Ancylomarina</taxon>
    </lineage>
</organism>
<sequence length="169" mass="19233">MKTQIIFFVLSFFSLAGMAQNLNQIKIDDRVEGEILCGQINLDGLKDSLCADWFKPEFEAYKIDTNLLSDLKKKNFSGLKMTLVLGTWCHDSHQQVPRLIKLLETMKFPMSKLEMFAMDTYKEALGIDLKSIDVKLVPTLIVYKGTKEIGRIVESPKVSLEADLLEILQ</sequence>
<proteinExistence type="predicted"/>
<reference evidence="2 3" key="1">
    <citation type="submission" date="2019-01" db="EMBL/GenBank/DDBJ databases">
        <title>Ancylomarina salipaludis sp. nov., isolated from a salt marsh.</title>
        <authorList>
            <person name="Yoon J.-H."/>
        </authorList>
    </citation>
    <scope>NUCLEOTIDE SEQUENCE [LARGE SCALE GENOMIC DNA]</scope>
    <source>
        <strain evidence="2 3">SHSM-M15</strain>
    </source>
</reference>
<gene>
    <name evidence="2" type="ORF">EO244_07885</name>
</gene>
<evidence type="ECO:0000256" key="1">
    <source>
        <dbReference type="SAM" id="SignalP"/>
    </source>
</evidence>
<dbReference type="RefSeq" id="WP_129254120.1">
    <property type="nucleotide sequence ID" value="NZ_SAXA01000006.1"/>
</dbReference>